<gene>
    <name evidence="1" type="ORF">MVEN_02637100</name>
</gene>
<dbReference type="Proteomes" id="UP000620124">
    <property type="component" value="Unassembled WGS sequence"/>
</dbReference>
<comment type="caution">
    <text evidence="1">The sequence shown here is derived from an EMBL/GenBank/DDBJ whole genome shotgun (WGS) entry which is preliminary data.</text>
</comment>
<evidence type="ECO:0000313" key="1">
    <source>
        <dbReference type="EMBL" id="KAF7325297.1"/>
    </source>
</evidence>
<dbReference type="Gene3D" id="1.20.930.20">
    <property type="entry name" value="Adaptor protein Cbl, N-terminal domain"/>
    <property type="match status" value="1"/>
</dbReference>
<evidence type="ECO:0000313" key="2">
    <source>
        <dbReference type="Proteomes" id="UP000620124"/>
    </source>
</evidence>
<reference evidence="1" key="1">
    <citation type="submission" date="2020-05" db="EMBL/GenBank/DDBJ databases">
        <title>Mycena genomes resolve the evolution of fungal bioluminescence.</title>
        <authorList>
            <person name="Tsai I.J."/>
        </authorList>
    </citation>
    <scope>NUCLEOTIDE SEQUENCE</scope>
    <source>
        <strain evidence="1">CCC161011</strain>
    </source>
</reference>
<dbReference type="OrthoDB" id="2979304at2759"/>
<sequence length="245" mass="27974">MPLNVFSRMRRPCATRIPSDALALTKVTLNAIQASTDAFPPLKSAVSIVIVALDLSEKPKSNKKGCKHIAERSAQLVQDIWRQTKDFGVALPTEVEKSVEEIEKLFQEITLFFKELIEEKIWQRFALQDRNKSRIEEYGRLLDEAMLHFSMNLELSIHRSHVEFAEADRKRHTAVLAVSRKRHAAVLATSRMSESERLQLLTQIRRDIHTGKHAAVLTAGVIFFLERQENTPFQHVSNKKGPNVL</sequence>
<dbReference type="InterPro" id="IPR059179">
    <property type="entry name" value="MLKL-like_MCAfunc"/>
</dbReference>
<organism evidence="1 2">
    <name type="scientific">Mycena venus</name>
    <dbReference type="NCBI Taxonomy" id="2733690"/>
    <lineage>
        <taxon>Eukaryota</taxon>
        <taxon>Fungi</taxon>
        <taxon>Dikarya</taxon>
        <taxon>Basidiomycota</taxon>
        <taxon>Agaricomycotina</taxon>
        <taxon>Agaricomycetes</taxon>
        <taxon>Agaricomycetidae</taxon>
        <taxon>Agaricales</taxon>
        <taxon>Marasmiineae</taxon>
        <taxon>Mycenaceae</taxon>
        <taxon>Mycena</taxon>
    </lineage>
</organism>
<dbReference type="CDD" id="cd21037">
    <property type="entry name" value="MLKL_NTD"/>
    <property type="match status" value="1"/>
</dbReference>
<dbReference type="InterPro" id="IPR036537">
    <property type="entry name" value="Adaptor_Cbl_N_dom_sf"/>
</dbReference>
<keyword evidence="2" id="KW-1185">Reference proteome</keyword>
<accession>A0A8H6TYU1</accession>
<name>A0A8H6TYU1_9AGAR</name>
<dbReference type="EMBL" id="JACAZI010000054">
    <property type="protein sequence ID" value="KAF7325297.1"/>
    <property type="molecule type" value="Genomic_DNA"/>
</dbReference>
<dbReference type="AlphaFoldDB" id="A0A8H6TYU1"/>
<protein>
    <submittedName>
        <fullName evidence="1">Uncharacterized protein</fullName>
    </submittedName>
</protein>
<proteinExistence type="predicted"/>
<dbReference type="GO" id="GO:0007166">
    <property type="term" value="P:cell surface receptor signaling pathway"/>
    <property type="evidence" value="ECO:0007669"/>
    <property type="project" value="InterPro"/>
</dbReference>